<organism evidence="7 8">
    <name type="scientific">Ruminococcus hominis</name>
    <dbReference type="NCBI Taxonomy" id="2763065"/>
    <lineage>
        <taxon>Bacteria</taxon>
        <taxon>Bacillati</taxon>
        <taxon>Bacillota</taxon>
        <taxon>Clostridia</taxon>
        <taxon>Eubacteriales</taxon>
        <taxon>Oscillospiraceae</taxon>
        <taxon>Ruminococcus</taxon>
    </lineage>
</organism>
<keyword evidence="4" id="KW-0378">Hydrolase</keyword>
<dbReference type="RefSeq" id="WP_186864534.1">
    <property type="nucleotide sequence ID" value="NZ_JACOPE010000001.1"/>
</dbReference>
<dbReference type="CDD" id="cd18886">
    <property type="entry name" value="NUDIX_MutT_Nudt1"/>
    <property type="match status" value="1"/>
</dbReference>
<protein>
    <submittedName>
        <fullName evidence="7">NUDIX domain-containing protein</fullName>
    </submittedName>
</protein>
<proteinExistence type="inferred from homology"/>
<dbReference type="PRINTS" id="PR01402">
    <property type="entry name" value="MUTATORMUTX"/>
</dbReference>
<dbReference type="PROSITE" id="PS51462">
    <property type="entry name" value="NUDIX"/>
    <property type="match status" value="2"/>
</dbReference>
<dbReference type="InterPro" id="IPR003562">
    <property type="entry name" value="Mutator_MutX_prot"/>
</dbReference>
<gene>
    <name evidence="7" type="ORF">H8S40_03185</name>
</gene>
<evidence type="ECO:0000256" key="2">
    <source>
        <dbReference type="ARBA" id="ARBA00005582"/>
    </source>
</evidence>
<dbReference type="PROSITE" id="PS00893">
    <property type="entry name" value="NUDIX_BOX"/>
    <property type="match status" value="1"/>
</dbReference>
<comment type="caution">
    <text evidence="7">The sequence shown here is derived from an EMBL/GenBank/DDBJ whole genome shotgun (WGS) entry which is preliminary data.</text>
</comment>
<keyword evidence="5" id="KW-0460">Magnesium</keyword>
<dbReference type="Proteomes" id="UP000631576">
    <property type="component" value="Unassembled WGS sequence"/>
</dbReference>
<dbReference type="InterPro" id="IPR020084">
    <property type="entry name" value="NUDIX_hydrolase_CS"/>
</dbReference>
<name>A0ABR7G574_9FIRM</name>
<evidence type="ECO:0000256" key="5">
    <source>
        <dbReference type="ARBA" id="ARBA00022842"/>
    </source>
</evidence>
<feature type="domain" description="Nudix hydrolase" evidence="6">
    <location>
        <begin position="183"/>
        <end position="330"/>
    </location>
</feature>
<evidence type="ECO:0000313" key="8">
    <source>
        <dbReference type="Proteomes" id="UP000631576"/>
    </source>
</evidence>
<reference evidence="7 8" key="1">
    <citation type="submission" date="2020-08" db="EMBL/GenBank/DDBJ databases">
        <title>Genome public.</title>
        <authorList>
            <person name="Liu C."/>
            <person name="Sun Q."/>
        </authorList>
    </citation>
    <scope>NUCLEOTIDE SEQUENCE [LARGE SCALE GENOMIC DNA]</scope>
    <source>
        <strain evidence="7 8">NSJ-13</strain>
    </source>
</reference>
<dbReference type="InterPro" id="IPR000086">
    <property type="entry name" value="NUDIX_hydrolase_dom"/>
</dbReference>
<dbReference type="InterPro" id="IPR015797">
    <property type="entry name" value="NUDIX_hydrolase-like_dom_sf"/>
</dbReference>
<evidence type="ECO:0000259" key="6">
    <source>
        <dbReference type="PROSITE" id="PS51462"/>
    </source>
</evidence>
<dbReference type="PANTHER" id="PTHR43758:SF2">
    <property type="entry name" value="OXIDIZED PURINE NUCLEOSIDE TRIPHOSPHATE HYDROLASE"/>
    <property type="match status" value="1"/>
</dbReference>
<dbReference type="Pfam" id="PF00293">
    <property type="entry name" value="NUDIX"/>
    <property type="match status" value="2"/>
</dbReference>
<comment type="similarity">
    <text evidence="2">Belongs to the Nudix hydrolase family.</text>
</comment>
<evidence type="ECO:0000256" key="1">
    <source>
        <dbReference type="ARBA" id="ARBA00001946"/>
    </source>
</evidence>
<evidence type="ECO:0000313" key="7">
    <source>
        <dbReference type="EMBL" id="MBC5682590.1"/>
    </source>
</evidence>
<accession>A0ABR7G574</accession>
<dbReference type="SUPFAM" id="SSF55811">
    <property type="entry name" value="Nudix"/>
    <property type="match status" value="2"/>
</dbReference>
<evidence type="ECO:0000256" key="3">
    <source>
        <dbReference type="ARBA" id="ARBA00022723"/>
    </source>
</evidence>
<dbReference type="EMBL" id="JACOPE010000001">
    <property type="protein sequence ID" value="MBC5682590.1"/>
    <property type="molecule type" value="Genomic_DNA"/>
</dbReference>
<keyword evidence="8" id="KW-1185">Reference proteome</keyword>
<feature type="domain" description="Nudix hydrolase" evidence="6">
    <location>
        <begin position="1"/>
        <end position="129"/>
    </location>
</feature>
<dbReference type="CDD" id="cd04692">
    <property type="entry name" value="NUDIX_Hydrolase"/>
    <property type="match status" value="1"/>
</dbReference>
<keyword evidence="3" id="KW-0479">Metal-binding</keyword>
<dbReference type="PANTHER" id="PTHR43758">
    <property type="entry name" value="7,8-DIHYDRO-8-OXOGUANINE TRIPHOSPHATASE"/>
    <property type="match status" value="1"/>
</dbReference>
<evidence type="ECO:0000256" key="4">
    <source>
        <dbReference type="ARBA" id="ARBA00022801"/>
    </source>
</evidence>
<dbReference type="Gene3D" id="3.90.79.10">
    <property type="entry name" value="Nucleoside Triphosphate Pyrophosphohydrolase"/>
    <property type="match status" value="2"/>
</dbReference>
<comment type="cofactor">
    <cofactor evidence="1">
        <name>Mg(2+)</name>
        <dbReference type="ChEBI" id="CHEBI:18420"/>
    </cofactor>
</comment>
<sequence length="344" mass="39534">MRKESTLCYIEQDNKYLMLHRVVKKNDVNKDKWIGVGGHFEHGESPEECLLREVKEETGYTLTSWKYRGIVTFVYGEDVIEYMSLYTADAFTGVPIECDEGVLEWVEKDRIKELNLWEGDRIFFRLLDEREDFFSLKLVYNKSDVLEYAALDGIPMELFDVINPDGSKTGVVKERGVAHREGALHATVHTWIVRKNDKSGYDVLLQKRSLCKDSNPGSYDISSAGHVDAGDETLESALRELREELGIEATEDDLTEVGVHRGKFEAVFHGRLFKDNELSTVYLYRKPVDITTLTLQESEVSEVIWMDFSECRAKIKNKSLPNCIYLEEFDMIGEKLGILSEKNI</sequence>